<dbReference type="AlphaFoldDB" id="A0A380TAP8"/>
<dbReference type="EMBL" id="UIDG01000026">
    <property type="protein sequence ID" value="SUS04200.1"/>
    <property type="molecule type" value="Genomic_DNA"/>
</dbReference>
<feature type="domain" description="UspA" evidence="2">
    <location>
        <begin position="155"/>
        <end position="276"/>
    </location>
</feature>
<proteinExistence type="inferred from homology"/>
<evidence type="ECO:0000256" key="1">
    <source>
        <dbReference type="ARBA" id="ARBA00008791"/>
    </source>
</evidence>
<evidence type="ECO:0000313" key="3">
    <source>
        <dbReference type="EMBL" id="SUS04200.1"/>
    </source>
</evidence>
<name>A0A380TAP8_9ZZZZ</name>
<dbReference type="PANTHER" id="PTHR46268:SF15">
    <property type="entry name" value="UNIVERSAL STRESS PROTEIN HP_0031"/>
    <property type="match status" value="1"/>
</dbReference>
<evidence type="ECO:0000259" key="2">
    <source>
        <dbReference type="Pfam" id="PF00582"/>
    </source>
</evidence>
<dbReference type="PRINTS" id="PR01438">
    <property type="entry name" value="UNVRSLSTRESS"/>
</dbReference>
<dbReference type="Pfam" id="PF00582">
    <property type="entry name" value="Usp"/>
    <property type="match status" value="1"/>
</dbReference>
<protein>
    <submittedName>
        <fullName evidence="3">Universal stress protein UspA</fullName>
    </submittedName>
</protein>
<gene>
    <name evidence="3" type="ORF">DF3PB_1210014</name>
</gene>
<reference evidence="3" key="1">
    <citation type="submission" date="2018-07" db="EMBL/GenBank/DDBJ databases">
        <authorList>
            <person name="Quirk P.G."/>
            <person name="Krulwich T.A."/>
        </authorList>
    </citation>
    <scope>NUCLEOTIDE SEQUENCE</scope>
</reference>
<dbReference type="Gene3D" id="3.40.50.12370">
    <property type="match status" value="1"/>
</dbReference>
<dbReference type="CDD" id="cd00293">
    <property type="entry name" value="USP-like"/>
    <property type="match status" value="1"/>
</dbReference>
<dbReference type="PANTHER" id="PTHR46268">
    <property type="entry name" value="STRESS RESPONSE PROTEIN NHAX"/>
    <property type="match status" value="1"/>
</dbReference>
<sequence length="278" mass="29589">MPLKDCLVHIDVNQQSRARMEAAAALAVRHSAHLTGVCVMTPPQIPGYLRAEIGGDVFKRQAEHARAQAKLAETAFNDCAGRAGITSEWRCVEGLSLAALCLHGRYADIVVAGQRDPSGTEGADDPAIPDQLVLAVGRPVLVIPSVGEYPVIGERVMVAWDASRLSARAVNDALPLLTMARHVVVVAVNPQGGASGHGEIPCADICLHLARHGVKAEAQHLYAEDIDAGDMLLSRAADAAIDLIVMGAYGHARWREVVLGGVTQHMLRHMTVPVLMSH</sequence>
<dbReference type="SUPFAM" id="SSF52402">
    <property type="entry name" value="Adenine nucleotide alpha hydrolases-like"/>
    <property type="match status" value="2"/>
</dbReference>
<organism evidence="3">
    <name type="scientific">metagenome</name>
    <dbReference type="NCBI Taxonomy" id="256318"/>
    <lineage>
        <taxon>unclassified sequences</taxon>
        <taxon>metagenomes</taxon>
    </lineage>
</organism>
<accession>A0A380TAP8</accession>
<dbReference type="InterPro" id="IPR006015">
    <property type="entry name" value="Universal_stress_UspA"/>
</dbReference>
<comment type="similarity">
    <text evidence="1">Belongs to the universal stress protein A family.</text>
</comment>
<dbReference type="InterPro" id="IPR006016">
    <property type="entry name" value="UspA"/>
</dbReference>